<reference evidence="2" key="2">
    <citation type="journal article" date="2023" name="IMA Fungus">
        <title>Comparative genomic study of the Penicillium genus elucidates a diverse pangenome and 15 lateral gene transfer events.</title>
        <authorList>
            <person name="Petersen C."/>
            <person name="Sorensen T."/>
            <person name="Nielsen M.R."/>
            <person name="Sondergaard T.E."/>
            <person name="Sorensen J.L."/>
            <person name="Fitzpatrick D.A."/>
            <person name="Frisvad J.C."/>
            <person name="Nielsen K.L."/>
        </authorList>
    </citation>
    <scope>NUCLEOTIDE SEQUENCE</scope>
    <source>
        <strain evidence="2">IBT 34128</strain>
    </source>
</reference>
<dbReference type="PANTHER" id="PTHR17630:SF55">
    <property type="entry name" value="DIENELACTONE HYDROLASE FAMILY PROTEIN (AFU_ORTHOLOGUE AFUA_1G01900)"/>
    <property type="match status" value="1"/>
</dbReference>
<keyword evidence="3" id="KW-1185">Reference proteome</keyword>
<evidence type="ECO:0000313" key="2">
    <source>
        <dbReference type="EMBL" id="KAJ5096146.1"/>
    </source>
</evidence>
<dbReference type="AlphaFoldDB" id="A0A9W9F9Q0"/>
<dbReference type="Gene3D" id="3.40.50.1820">
    <property type="entry name" value="alpha/beta hydrolase"/>
    <property type="match status" value="1"/>
</dbReference>
<feature type="domain" description="Dienelactone hydrolase" evidence="1">
    <location>
        <begin position="40"/>
        <end position="256"/>
    </location>
</feature>
<gene>
    <name evidence="2" type="ORF">NUU61_005502</name>
</gene>
<dbReference type="PANTHER" id="PTHR17630">
    <property type="entry name" value="DIENELACTONE HYDROLASE"/>
    <property type="match status" value="1"/>
</dbReference>
<dbReference type="InterPro" id="IPR002925">
    <property type="entry name" value="Dienelactn_hydro"/>
</dbReference>
<proteinExistence type="predicted"/>
<organism evidence="2 3">
    <name type="scientific">Penicillium alfredii</name>
    <dbReference type="NCBI Taxonomy" id="1506179"/>
    <lineage>
        <taxon>Eukaryota</taxon>
        <taxon>Fungi</taxon>
        <taxon>Dikarya</taxon>
        <taxon>Ascomycota</taxon>
        <taxon>Pezizomycotina</taxon>
        <taxon>Eurotiomycetes</taxon>
        <taxon>Eurotiomycetidae</taxon>
        <taxon>Eurotiales</taxon>
        <taxon>Aspergillaceae</taxon>
        <taxon>Penicillium</taxon>
    </lineage>
</organism>
<dbReference type="GO" id="GO:0072330">
    <property type="term" value="P:monocarboxylic acid biosynthetic process"/>
    <property type="evidence" value="ECO:0007669"/>
    <property type="project" value="UniProtKB-ARBA"/>
</dbReference>
<dbReference type="GeneID" id="81395252"/>
<name>A0A9W9F9Q0_9EURO</name>
<dbReference type="EMBL" id="JAPMSZ010000007">
    <property type="protein sequence ID" value="KAJ5096146.1"/>
    <property type="molecule type" value="Genomic_DNA"/>
</dbReference>
<comment type="caution">
    <text evidence="2">The sequence shown here is derived from an EMBL/GenBank/DDBJ whole genome shotgun (WGS) entry which is preliminary data.</text>
</comment>
<dbReference type="GO" id="GO:0017000">
    <property type="term" value="P:antibiotic biosynthetic process"/>
    <property type="evidence" value="ECO:0007669"/>
    <property type="project" value="UniProtKB-ARBA"/>
</dbReference>
<dbReference type="GO" id="GO:0016787">
    <property type="term" value="F:hydrolase activity"/>
    <property type="evidence" value="ECO:0007669"/>
    <property type="project" value="InterPro"/>
</dbReference>
<protein>
    <submittedName>
        <fullName evidence="2">Esterase lipase</fullName>
    </submittedName>
</protein>
<sequence>MHSVNTILQEGSNMSDCCTKGFKWDGEPKGHEMTLSDNAAYVTGSNSEVAILVIHDLFGWTFPNIRLLADAYAEEADATVYVPDFFGGEVLASDILCKDPSEWGPLDLASMTARNSKVIREPEIFACAKALRAQYKHIAAIGFCYGGWAVFRLGAKANNGLVDCISTAHPSWLTKEEIQEVGVPVQILAPEIDPVFSPELKEFSNRVIPSLGVDYDYQYFRGLEHAFAVRGNRANQAEMKGLERAKNAAVYWFKQWLH</sequence>
<evidence type="ECO:0000259" key="1">
    <source>
        <dbReference type="Pfam" id="PF01738"/>
    </source>
</evidence>
<dbReference type="SUPFAM" id="SSF53474">
    <property type="entry name" value="alpha/beta-Hydrolases"/>
    <property type="match status" value="1"/>
</dbReference>
<reference evidence="2" key="1">
    <citation type="submission" date="2022-11" db="EMBL/GenBank/DDBJ databases">
        <authorList>
            <person name="Petersen C."/>
        </authorList>
    </citation>
    <scope>NUCLEOTIDE SEQUENCE</scope>
    <source>
        <strain evidence="2">IBT 34128</strain>
    </source>
</reference>
<dbReference type="OrthoDB" id="10019231at2759"/>
<accession>A0A9W9F9Q0</accession>
<dbReference type="Proteomes" id="UP001141434">
    <property type="component" value="Unassembled WGS sequence"/>
</dbReference>
<evidence type="ECO:0000313" key="3">
    <source>
        <dbReference type="Proteomes" id="UP001141434"/>
    </source>
</evidence>
<dbReference type="InterPro" id="IPR029058">
    <property type="entry name" value="AB_hydrolase_fold"/>
</dbReference>
<dbReference type="Pfam" id="PF01738">
    <property type="entry name" value="DLH"/>
    <property type="match status" value="1"/>
</dbReference>
<dbReference type="RefSeq" id="XP_056511697.1">
    <property type="nucleotide sequence ID" value="XM_056656084.1"/>
</dbReference>